<evidence type="ECO:0000313" key="7">
    <source>
        <dbReference type="EMBL" id="EJK50369.1"/>
    </source>
</evidence>
<evidence type="ECO:0000256" key="6">
    <source>
        <dbReference type="SAM" id="MobiDB-lite"/>
    </source>
</evidence>
<dbReference type="GO" id="GO:0006508">
    <property type="term" value="P:proteolysis"/>
    <property type="evidence" value="ECO:0007669"/>
    <property type="project" value="UniProtKB-KW"/>
</dbReference>
<feature type="compositionally biased region" description="Basic and acidic residues" evidence="6">
    <location>
        <begin position="1"/>
        <end position="17"/>
    </location>
</feature>
<dbReference type="PANTHER" id="PTHR11010">
    <property type="entry name" value="PROTEASE S28 PRO-X CARBOXYPEPTIDASE-RELATED"/>
    <property type="match status" value="1"/>
</dbReference>
<name>K0RDL7_THAOC</name>
<protein>
    <submittedName>
        <fullName evidence="7">Uncharacterized protein</fullName>
    </submittedName>
</protein>
<keyword evidence="2" id="KW-0645">Protease</keyword>
<evidence type="ECO:0000313" key="8">
    <source>
        <dbReference type="Proteomes" id="UP000266841"/>
    </source>
</evidence>
<dbReference type="Pfam" id="PF05577">
    <property type="entry name" value="Peptidase_S28"/>
    <property type="match status" value="1"/>
</dbReference>
<keyword evidence="3" id="KW-0732">Signal</keyword>
<reference evidence="7 8" key="1">
    <citation type="journal article" date="2012" name="Genome Biol.">
        <title>Genome and low-iron response of an oceanic diatom adapted to chronic iron limitation.</title>
        <authorList>
            <person name="Lommer M."/>
            <person name="Specht M."/>
            <person name="Roy A.S."/>
            <person name="Kraemer L."/>
            <person name="Andreson R."/>
            <person name="Gutowska M.A."/>
            <person name="Wolf J."/>
            <person name="Bergner S.V."/>
            <person name="Schilhabel M.B."/>
            <person name="Klostermeier U.C."/>
            <person name="Beiko R.G."/>
            <person name="Rosenstiel P."/>
            <person name="Hippler M."/>
            <person name="Laroche J."/>
        </authorList>
    </citation>
    <scope>NUCLEOTIDE SEQUENCE [LARGE SCALE GENOMIC DNA]</scope>
    <source>
        <strain evidence="7 8">CCMP1005</strain>
    </source>
</reference>
<feature type="compositionally biased region" description="Basic and acidic residues" evidence="6">
    <location>
        <begin position="88"/>
        <end position="106"/>
    </location>
</feature>
<dbReference type="EMBL" id="AGNL01043899">
    <property type="protein sequence ID" value="EJK50369.1"/>
    <property type="molecule type" value="Genomic_DNA"/>
</dbReference>
<keyword evidence="4" id="KW-0378">Hydrolase</keyword>
<dbReference type="eggNOG" id="KOG2182">
    <property type="taxonomic scope" value="Eukaryota"/>
</dbReference>
<comment type="similarity">
    <text evidence="1">Belongs to the peptidase S28 family.</text>
</comment>
<feature type="non-terminal residue" evidence="7">
    <location>
        <position position="249"/>
    </location>
</feature>
<gene>
    <name evidence="7" type="ORF">THAOC_30673</name>
</gene>
<feature type="region of interest" description="Disordered" evidence="6">
    <location>
        <begin position="1"/>
        <end position="53"/>
    </location>
</feature>
<evidence type="ECO:0000256" key="5">
    <source>
        <dbReference type="ARBA" id="ARBA00023180"/>
    </source>
</evidence>
<feature type="compositionally biased region" description="Basic and acidic residues" evidence="6">
    <location>
        <begin position="65"/>
        <end position="80"/>
    </location>
</feature>
<dbReference type="GO" id="GO:0070008">
    <property type="term" value="F:serine-type exopeptidase activity"/>
    <property type="evidence" value="ECO:0007669"/>
    <property type="project" value="InterPro"/>
</dbReference>
<evidence type="ECO:0000256" key="2">
    <source>
        <dbReference type="ARBA" id="ARBA00022670"/>
    </source>
</evidence>
<dbReference type="AlphaFoldDB" id="K0RDL7"/>
<proteinExistence type="inferred from homology"/>
<comment type="caution">
    <text evidence="7">The sequence shown here is derived from an EMBL/GenBank/DDBJ whole genome shotgun (WGS) entry which is preliminary data.</text>
</comment>
<evidence type="ECO:0000256" key="3">
    <source>
        <dbReference type="ARBA" id="ARBA00022729"/>
    </source>
</evidence>
<keyword evidence="8" id="KW-1185">Reference proteome</keyword>
<sequence length="249" mass="27967">MARSRWVKDKSIEEMPPKGHVKPAPKAPKRKRGTYGSVTISSRTIPEHSLPLSLSSSSFDRILRILRNDGGDSEGNDRRPPPTANERNGLKEAERADADGASRPSREQYPYGADHDEDEELFYADQLVDHFDGSTDTWDNRYYASSRYYGGPGHPIFMVVGGEGSLEKMLYPFVNEHLAFHFGAAVVQIEHRFYGPYQPLPNATVEELTELLTPQQAMADMVRLTKHFKDELGCGGYDRTSPEYCPVVS</sequence>
<evidence type="ECO:0000256" key="1">
    <source>
        <dbReference type="ARBA" id="ARBA00011079"/>
    </source>
</evidence>
<evidence type="ECO:0000256" key="4">
    <source>
        <dbReference type="ARBA" id="ARBA00022801"/>
    </source>
</evidence>
<dbReference type="PANTHER" id="PTHR11010:SF38">
    <property type="entry name" value="LYSOSOMAL PRO-X CARBOXYPEPTIDASE"/>
    <property type="match status" value="1"/>
</dbReference>
<dbReference type="Proteomes" id="UP000266841">
    <property type="component" value="Unassembled WGS sequence"/>
</dbReference>
<dbReference type="Gene3D" id="3.40.50.1820">
    <property type="entry name" value="alpha/beta hydrolase"/>
    <property type="match status" value="1"/>
</dbReference>
<accession>K0RDL7</accession>
<keyword evidence="5" id="KW-0325">Glycoprotein</keyword>
<feature type="compositionally biased region" description="Basic residues" evidence="6">
    <location>
        <begin position="19"/>
        <end position="33"/>
    </location>
</feature>
<dbReference type="InterPro" id="IPR008758">
    <property type="entry name" value="Peptidase_S28"/>
</dbReference>
<dbReference type="InterPro" id="IPR029058">
    <property type="entry name" value="AB_hydrolase_fold"/>
</dbReference>
<feature type="region of interest" description="Disordered" evidence="6">
    <location>
        <begin position="65"/>
        <end position="112"/>
    </location>
</feature>
<dbReference type="OrthoDB" id="1735038at2759"/>
<dbReference type="GO" id="GO:0008239">
    <property type="term" value="F:dipeptidyl-peptidase activity"/>
    <property type="evidence" value="ECO:0007669"/>
    <property type="project" value="TreeGrafter"/>
</dbReference>
<organism evidence="7 8">
    <name type="scientific">Thalassiosira oceanica</name>
    <name type="common">Marine diatom</name>
    <dbReference type="NCBI Taxonomy" id="159749"/>
    <lineage>
        <taxon>Eukaryota</taxon>
        <taxon>Sar</taxon>
        <taxon>Stramenopiles</taxon>
        <taxon>Ochrophyta</taxon>
        <taxon>Bacillariophyta</taxon>
        <taxon>Coscinodiscophyceae</taxon>
        <taxon>Thalassiosirophycidae</taxon>
        <taxon>Thalassiosirales</taxon>
        <taxon>Thalassiosiraceae</taxon>
        <taxon>Thalassiosira</taxon>
    </lineage>
</organism>